<accession>A0A1I4BIJ2</accession>
<dbReference type="Proteomes" id="UP000198804">
    <property type="component" value="Unassembled WGS sequence"/>
</dbReference>
<evidence type="ECO:0000313" key="3">
    <source>
        <dbReference type="Proteomes" id="UP000198804"/>
    </source>
</evidence>
<dbReference type="STRING" id="414703.SAMN04488125_103191"/>
<organism evidence="2 3">
    <name type="scientific">Methylorubrum salsuginis</name>
    <dbReference type="NCBI Taxonomy" id="414703"/>
    <lineage>
        <taxon>Bacteria</taxon>
        <taxon>Pseudomonadati</taxon>
        <taxon>Pseudomonadota</taxon>
        <taxon>Alphaproteobacteria</taxon>
        <taxon>Hyphomicrobiales</taxon>
        <taxon>Methylobacteriaceae</taxon>
        <taxon>Methylorubrum</taxon>
    </lineage>
</organism>
<keyword evidence="3" id="KW-1185">Reference proteome</keyword>
<evidence type="ECO:0000313" key="2">
    <source>
        <dbReference type="EMBL" id="SFK67736.1"/>
    </source>
</evidence>
<feature type="transmembrane region" description="Helical" evidence="1">
    <location>
        <begin position="21"/>
        <end position="43"/>
    </location>
</feature>
<dbReference type="EMBL" id="FOSV01000003">
    <property type="protein sequence ID" value="SFK67736.1"/>
    <property type="molecule type" value="Genomic_DNA"/>
</dbReference>
<keyword evidence="1" id="KW-0472">Membrane</keyword>
<evidence type="ECO:0000256" key="1">
    <source>
        <dbReference type="SAM" id="Phobius"/>
    </source>
</evidence>
<sequence length="48" mass="5558">MQPVIGALRRLLHRRFAHLGLLGALALTMTWWFIVARGVWWAIEWATA</sequence>
<protein>
    <submittedName>
        <fullName evidence="2">Uncharacterized protein</fullName>
    </submittedName>
</protein>
<dbReference type="AlphaFoldDB" id="A0A1I4BIJ2"/>
<name>A0A1I4BIJ2_9HYPH</name>
<dbReference type="RefSeq" id="WP_165616403.1">
    <property type="nucleotide sequence ID" value="NZ_FOSV01000003.1"/>
</dbReference>
<gene>
    <name evidence="2" type="ORF">SAMN04488125_103191</name>
</gene>
<keyword evidence="1" id="KW-1133">Transmembrane helix</keyword>
<reference evidence="3" key="1">
    <citation type="submission" date="2016-10" db="EMBL/GenBank/DDBJ databases">
        <authorList>
            <person name="Varghese N."/>
            <person name="Submissions S."/>
        </authorList>
    </citation>
    <scope>NUCLEOTIDE SEQUENCE [LARGE SCALE GENOMIC DNA]</scope>
    <source>
        <strain evidence="3">CGMCC 1.6474</strain>
    </source>
</reference>
<proteinExistence type="predicted"/>
<keyword evidence="1" id="KW-0812">Transmembrane</keyword>